<evidence type="ECO:0000313" key="1">
    <source>
        <dbReference type="EMBL" id="KVG56454.1"/>
    </source>
</evidence>
<proteinExistence type="predicted"/>
<dbReference type="AlphaFoldDB" id="A0A107XWC7"/>
<sequence length="249" mass="25890">MSQYAFGAGSFWGIQSGNANPTPNRFGALQSADISFDATVKELFGSYQLPLAIGRGTMKVSGKAMAGQFQGRVLSDLFFGISKSVGQTLISDNEAGTIPGTGPYTVTVANSAGWVTDLGVKYAATGLPLTRVASAPATGQYSVAAGVYTFAAADTGLGVGISYTYTPTSNTVGETVTMSNQLLGTAPSFKSVVSQVFNSQRVTLTLNQCVATKYTFSTKLEDFNIPEFDFSAFVDSSNTLGTICLGEGS</sequence>
<dbReference type="OrthoDB" id="6816093at2"/>
<comment type="caution">
    <text evidence="1">The sequence shown here is derived from an EMBL/GenBank/DDBJ whole genome shotgun (WGS) entry which is preliminary data.</text>
</comment>
<gene>
    <name evidence="1" type="ORF">WJ33_37155</name>
</gene>
<name>A0A107XWC7_9BURK</name>
<protein>
    <submittedName>
        <fullName evidence="1">Uncharacterized protein</fullName>
    </submittedName>
</protein>
<accession>A0A107XWC7</accession>
<dbReference type="Proteomes" id="UP000064029">
    <property type="component" value="Unassembled WGS sequence"/>
</dbReference>
<dbReference type="RefSeq" id="WP_059758157.1">
    <property type="nucleotide sequence ID" value="NZ_CP013414.1"/>
</dbReference>
<dbReference type="EMBL" id="LOXM01000255">
    <property type="protein sequence ID" value="KVG56454.1"/>
    <property type="molecule type" value="Genomic_DNA"/>
</dbReference>
<evidence type="ECO:0000313" key="2">
    <source>
        <dbReference type="Proteomes" id="UP000064029"/>
    </source>
</evidence>
<organism evidence="1 2">
    <name type="scientific">Burkholderia ubonensis</name>
    <dbReference type="NCBI Taxonomy" id="101571"/>
    <lineage>
        <taxon>Bacteria</taxon>
        <taxon>Pseudomonadati</taxon>
        <taxon>Pseudomonadota</taxon>
        <taxon>Betaproteobacteria</taxon>
        <taxon>Burkholderiales</taxon>
        <taxon>Burkholderiaceae</taxon>
        <taxon>Burkholderia</taxon>
        <taxon>Burkholderia cepacia complex</taxon>
    </lineage>
</organism>
<reference evidence="1 2" key="1">
    <citation type="submission" date="2015-11" db="EMBL/GenBank/DDBJ databases">
        <title>Expanding the genomic diversity of Burkholderia species for the development of highly accurate diagnostics.</title>
        <authorList>
            <person name="Sahl J."/>
            <person name="Keim P."/>
            <person name="Wagner D."/>
        </authorList>
    </citation>
    <scope>NUCLEOTIDE SEQUENCE [LARGE SCALE GENOMIC DNA]</scope>
    <source>
        <strain evidence="1 2">MSMB2036</strain>
    </source>
</reference>